<comment type="caution">
    <text evidence="7">The sequence shown here is derived from an EMBL/GenBank/DDBJ whole genome shotgun (WGS) entry which is preliminary data.</text>
</comment>
<evidence type="ECO:0008006" key="9">
    <source>
        <dbReference type="Google" id="ProtNLM"/>
    </source>
</evidence>
<keyword evidence="5" id="KW-0560">Oxidoreductase</keyword>
<evidence type="ECO:0000256" key="5">
    <source>
        <dbReference type="RuleBase" id="RU000461"/>
    </source>
</evidence>
<dbReference type="EMBL" id="JAGHQM010000027">
    <property type="protein sequence ID" value="KAH0566183.1"/>
    <property type="molecule type" value="Genomic_DNA"/>
</dbReference>
<evidence type="ECO:0000256" key="6">
    <source>
        <dbReference type="SAM" id="Phobius"/>
    </source>
</evidence>
<dbReference type="InterPro" id="IPR002401">
    <property type="entry name" value="Cyt_P450_E_grp-I"/>
</dbReference>
<dbReference type="InterPro" id="IPR017972">
    <property type="entry name" value="Cyt_P450_CS"/>
</dbReference>
<sequence>MIFLTSLQYILQYLPTLVVICLTGAIVYRLYLHPLAHIPGPRLAAATDLYGFYFNVISGGGGRFFLQIEKLHQKYGPVVRIAPNEIHLSDPENYDRIYHIGAKYYKCPKFYGCFGLDSCTFCTWDSELHRVRRAALNPRFSRKSVLELEGVVQSKVQKLCQKVADMLHTNKPVDLHHGFRAISIDVITDYAFDNCYDLLDKAGFGLEFFSMIDAILPTFWIFYQWPLLQSVAMNIPAWLAKLTNKHIASHLKLQQDCREQVMNVRATIDEGKPPTRITIFHQLLRADAAEGHVVPSAEELVEEASGVVAASSETTGNALTFATYNVLANKRIHAKLTEELKESFPNPSSTLDFVTLEKLPYLNAVIKESLRLSFGIIGRLPRVTPSGDVLNGYIIPPGTTVGMSSWLMHRNEDAFPEPDKFDPGRWLDPESAKLLEKYLVPFSRGSRQCIGIPLAYCEIYVALGTFFRQFENLEIYNTSPEDLAYVDYFAATHPFDARKFHVVLKKS</sequence>
<keyword evidence="6" id="KW-0472">Membrane</keyword>
<dbReference type="InterPro" id="IPR036396">
    <property type="entry name" value="Cyt_P450_sf"/>
</dbReference>
<evidence type="ECO:0000313" key="7">
    <source>
        <dbReference type="EMBL" id="KAH0566183.1"/>
    </source>
</evidence>
<keyword evidence="5" id="KW-0503">Monooxygenase</keyword>
<dbReference type="GO" id="GO:0020037">
    <property type="term" value="F:heme binding"/>
    <property type="evidence" value="ECO:0007669"/>
    <property type="project" value="InterPro"/>
</dbReference>
<evidence type="ECO:0000256" key="2">
    <source>
        <dbReference type="ARBA" id="ARBA00022723"/>
    </source>
</evidence>
<dbReference type="InterPro" id="IPR001128">
    <property type="entry name" value="Cyt_P450"/>
</dbReference>
<dbReference type="CDD" id="cd11062">
    <property type="entry name" value="CYP58-like"/>
    <property type="match status" value="1"/>
</dbReference>
<dbReference type="PANTHER" id="PTHR24305">
    <property type="entry name" value="CYTOCHROME P450"/>
    <property type="match status" value="1"/>
</dbReference>
<evidence type="ECO:0000256" key="1">
    <source>
        <dbReference type="ARBA" id="ARBA00001971"/>
    </source>
</evidence>
<dbReference type="PRINTS" id="PR00463">
    <property type="entry name" value="EP450I"/>
</dbReference>
<dbReference type="Pfam" id="PF00067">
    <property type="entry name" value="p450"/>
    <property type="match status" value="1"/>
</dbReference>
<keyword evidence="4 5" id="KW-0349">Heme</keyword>
<accession>A0A9P8LIY8</accession>
<evidence type="ECO:0000313" key="8">
    <source>
        <dbReference type="Proteomes" id="UP000750711"/>
    </source>
</evidence>
<dbReference type="Proteomes" id="UP000750711">
    <property type="component" value="Unassembled WGS sequence"/>
</dbReference>
<keyword evidence="8" id="KW-1185">Reference proteome</keyword>
<keyword evidence="6" id="KW-1133">Transmembrane helix</keyword>
<dbReference type="InterPro" id="IPR050121">
    <property type="entry name" value="Cytochrome_P450_monoxygenase"/>
</dbReference>
<evidence type="ECO:0000256" key="4">
    <source>
        <dbReference type="PIRSR" id="PIRSR602401-1"/>
    </source>
</evidence>
<feature type="binding site" description="axial binding residue" evidence="4">
    <location>
        <position position="449"/>
    </location>
    <ligand>
        <name>heme</name>
        <dbReference type="ChEBI" id="CHEBI:30413"/>
    </ligand>
    <ligandPart>
        <name>Fe</name>
        <dbReference type="ChEBI" id="CHEBI:18248"/>
    </ligandPart>
</feature>
<dbReference type="SUPFAM" id="SSF48264">
    <property type="entry name" value="Cytochrome P450"/>
    <property type="match status" value="1"/>
</dbReference>
<reference evidence="7" key="1">
    <citation type="submission" date="2021-03" db="EMBL/GenBank/DDBJ databases">
        <title>Comparative genomics and phylogenomic investigation of the class Geoglossomycetes provide insights into ecological specialization and systematics.</title>
        <authorList>
            <person name="Melie T."/>
            <person name="Pirro S."/>
            <person name="Miller A.N."/>
            <person name="Quandt A."/>
        </authorList>
    </citation>
    <scope>NUCLEOTIDE SEQUENCE</scope>
    <source>
        <strain evidence="7">CAQ_001_2017</strain>
    </source>
</reference>
<dbReference type="GO" id="GO:0005506">
    <property type="term" value="F:iron ion binding"/>
    <property type="evidence" value="ECO:0007669"/>
    <property type="project" value="InterPro"/>
</dbReference>
<dbReference type="PRINTS" id="PR00385">
    <property type="entry name" value="P450"/>
</dbReference>
<comment type="similarity">
    <text evidence="5">Belongs to the cytochrome P450 family.</text>
</comment>
<dbReference type="Gene3D" id="1.10.630.10">
    <property type="entry name" value="Cytochrome P450"/>
    <property type="match status" value="1"/>
</dbReference>
<dbReference type="PROSITE" id="PS00086">
    <property type="entry name" value="CYTOCHROME_P450"/>
    <property type="match status" value="1"/>
</dbReference>
<keyword evidence="3 4" id="KW-0408">Iron</keyword>
<comment type="cofactor">
    <cofactor evidence="1 4">
        <name>heme</name>
        <dbReference type="ChEBI" id="CHEBI:30413"/>
    </cofactor>
</comment>
<protein>
    <recommendedName>
        <fullName evidence="9">Cytochrome P450</fullName>
    </recommendedName>
</protein>
<proteinExistence type="inferred from homology"/>
<gene>
    <name evidence="7" type="ORF">GP486_000415</name>
</gene>
<dbReference type="GO" id="GO:0004497">
    <property type="term" value="F:monooxygenase activity"/>
    <property type="evidence" value="ECO:0007669"/>
    <property type="project" value="UniProtKB-KW"/>
</dbReference>
<dbReference type="PANTHER" id="PTHR24305:SF152">
    <property type="entry name" value="P450, PUTATIVE (EUROFUNG)-RELATED"/>
    <property type="match status" value="1"/>
</dbReference>
<evidence type="ECO:0000256" key="3">
    <source>
        <dbReference type="ARBA" id="ARBA00023004"/>
    </source>
</evidence>
<keyword evidence="2 4" id="KW-0479">Metal-binding</keyword>
<dbReference type="GO" id="GO:0016705">
    <property type="term" value="F:oxidoreductase activity, acting on paired donors, with incorporation or reduction of molecular oxygen"/>
    <property type="evidence" value="ECO:0007669"/>
    <property type="project" value="InterPro"/>
</dbReference>
<feature type="transmembrane region" description="Helical" evidence="6">
    <location>
        <begin position="12"/>
        <end position="32"/>
    </location>
</feature>
<dbReference type="AlphaFoldDB" id="A0A9P8LIY8"/>
<name>A0A9P8LIY8_9PEZI</name>
<organism evidence="7 8">
    <name type="scientific">Trichoglossum hirsutum</name>
    <dbReference type="NCBI Taxonomy" id="265104"/>
    <lineage>
        <taxon>Eukaryota</taxon>
        <taxon>Fungi</taxon>
        <taxon>Dikarya</taxon>
        <taxon>Ascomycota</taxon>
        <taxon>Pezizomycotina</taxon>
        <taxon>Geoglossomycetes</taxon>
        <taxon>Geoglossales</taxon>
        <taxon>Geoglossaceae</taxon>
        <taxon>Trichoglossum</taxon>
    </lineage>
</organism>
<keyword evidence="6" id="KW-0812">Transmembrane</keyword>